<evidence type="ECO:0000313" key="6">
    <source>
        <dbReference type="Proteomes" id="UP001179952"/>
    </source>
</evidence>
<dbReference type="InterPro" id="IPR016562">
    <property type="entry name" value="Proteasome_assmbl_chp_2_euk"/>
</dbReference>
<dbReference type="EMBL" id="JAUJYN010000006">
    <property type="protein sequence ID" value="KAK1269136.1"/>
    <property type="molecule type" value="Genomic_DNA"/>
</dbReference>
<gene>
    <name evidence="5" type="ORF">QJS04_geneDACA006574</name>
</gene>
<sequence>MEFVVADGQPPHRDCSTLVLPALSIGNVGQLSIDLMIASMKAERIGYLDDPSVLPCVGNDAYGPVAVGDLALPLEVYESVDHGLSLIQQRSPVVKGMMFEYAKNLADFAASSGKKHLIVFSGLDSGRRKRIDESSDTQVYYLSSSNVDGTEGRCEKLGWKMLQGYDPNQRRWKYLESLAEGNTGQENFDDELTLTDDDYYPGLPFAALFSSCKAKGLTVTCILCYCSEGDNIPDSFKLAEAAYKYLGLCPTKFGDNKDIEWCIPLSWKTVYGPPPDMSMF</sequence>
<keyword evidence="6" id="KW-1185">Reference proteome</keyword>
<proteinExistence type="inferred from homology"/>
<dbReference type="GO" id="GO:0005829">
    <property type="term" value="C:cytosol"/>
    <property type="evidence" value="ECO:0007669"/>
    <property type="project" value="TreeGrafter"/>
</dbReference>
<comment type="caution">
    <text evidence="5">The sequence shown here is derived from an EMBL/GenBank/DDBJ whole genome shotgun (WGS) entry which is preliminary data.</text>
</comment>
<organism evidence="5 6">
    <name type="scientific">Acorus gramineus</name>
    <name type="common">Dwarf sweet flag</name>
    <dbReference type="NCBI Taxonomy" id="55184"/>
    <lineage>
        <taxon>Eukaryota</taxon>
        <taxon>Viridiplantae</taxon>
        <taxon>Streptophyta</taxon>
        <taxon>Embryophyta</taxon>
        <taxon>Tracheophyta</taxon>
        <taxon>Spermatophyta</taxon>
        <taxon>Magnoliopsida</taxon>
        <taxon>Liliopsida</taxon>
        <taxon>Acoraceae</taxon>
        <taxon>Acorus</taxon>
    </lineage>
</organism>
<name>A0AAV9AZ21_ACOGR</name>
<dbReference type="InterPro" id="IPR038389">
    <property type="entry name" value="PSMG2_sf"/>
</dbReference>
<reference evidence="5" key="2">
    <citation type="submission" date="2023-06" db="EMBL/GenBank/DDBJ databases">
        <authorList>
            <person name="Ma L."/>
            <person name="Liu K.-W."/>
            <person name="Li Z."/>
            <person name="Hsiao Y.-Y."/>
            <person name="Qi Y."/>
            <person name="Fu T."/>
            <person name="Tang G."/>
            <person name="Zhang D."/>
            <person name="Sun W.-H."/>
            <person name="Liu D.-K."/>
            <person name="Li Y."/>
            <person name="Chen G.-Z."/>
            <person name="Liu X.-D."/>
            <person name="Liao X.-Y."/>
            <person name="Jiang Y.-T."/>
            <person name="Yu X."/>
            <person name="Hao Y."/>
            <person name="Huang J."/>
            <person name="Zhao X.-W."/>
            <person name="Ke S."/>
            <person name="Chen Y.-Y."/>
            <person name="Wu W.-L."/>
            <person name="Hsu J.-L."/>
            <person name="Lin Y.-F."/>
            <person name="Huang M.-D."/>
            <person name="Li C.-Y."/>
            <person name="Huang L."/>
            <person name="Wang Z.-W."/>
            <person name="Zhao X."/>
            <person name="Zhong W.-Y."/>
            <person name="Peng D.-H."/>
            <person name="Ahmad S."/>
            <person name="Lan S."/>
            <person name="Zhang J.-S."/>
            <person name="Tsai W.-C."/>
            <person name="Van De Peer Y."/>
            <person name="Liu Z.-J."/>
        </authorList>
    </citation>
    <scope>NUCLEOTIDE SEQUENCE</scope>
    <source>
        <strain evidence="5">SCP</strain>
        <tissue evidence="5">Leaves</tissue>
    </source>
</reference>
<evidence type="ECO:0000256" key="1">
    <source>
        <dbReference type="ARBA" id="ARBA00019186"/>
    </source>
</evidence>
<dbReference type="Pfam" id="PF09754">
    <property type="entry name" value="PAC2"/>
    <property type="match status" value="1"/>
</dbReference>
<dbReference type="AlphaFoldDB" id="A0AAV9AZ21"/>
<comment type="similarity">
    <text evidence="3 4">Belongs to the PSMG2 family.</text>
</comment>
<evidence type="ECO:0000256" key="2">
    <source>
        <dbReference type="ARBA" id="ARBA00023186"/>
    </source>
</evidence>
<dbReference type="GO" id="GO:0043248">
    <property type="term" value="P:proteasome assembly"/>
    <property type="evidence" value="ECO:0007669"/>
    <property type="project" value="TreeGrafter"/>
</dbReference>
<dbReference type="GO" id="GO:0005634">
    <property type="term" value="C:nucleus"/>
    <property type="evidence" value="ECO:0007669"/>
    <property type="project" value="TreeGrafter"/>
</dbReference>
<accession>A0AAV9AZ21</accession>
<reference evidence="5" key="1">
    <citation type="journal article" date="2023" name="Nat. Commun.">
        <title>Diploid and tetraploid genomes of Acorus and the evolution of monocots.</title>
        <authorList>
            <person name="Ma L."/>
            <person name="Liu K.W."/>
            <person name="Li Z."/>
            <person name="Hsiao Y.Y."/>
            <person name="Qi Y."/>
            <person name="Fu T."/>
            <person name="Tang G.D."/>
            <person name="Zhang D."/>
            <person name="Sun W.H."/>
            <person name="Liu D.K."/>
            <person name="Li Y."/>
            <person name="Chen G.Z."/>
            <person name="Liu X.D."/>
            <person name="Liao X.Y."/>
            <person name="Jiang Y.T."/>
            <person name="Yu X."/>
            <person name="Hao Y."/>
            <person name="Huang J."/>
            <person name="Zhao X.W."/>
            <person name="Ke S."/>
            <person name="Chen Y.Y."/>
            <person name="Wu W.L."/>
            <person name="Hsu J.L."/>
            <person name="Lin Y.F."/>
            <person name="Huang M.D."/>
            <person name="Li C.Y."/>
            <person name="Huang L."/>
            <person name="Wang Z.W."/>
            <person name="Zhao X."/>
            <person name="Zhong W.Y."/>
            <person name="Peng D.H."/>
            <person name="Ahmad S."/>
            <person name="Lan S."/>
            <person name="Zhang J.S."/>
            <person name="Tsai W.C."/>
            <person name="Van de Peer Y."/>
            <person name="Liu Z.J."/>
        </authorList>
    </citation>
    <scope>NUCLEOTIDE SEQUENCE</scope>
    <source>
        <strain evidence="5">SCP</strain>
    </source>
</reference>
<dbReference type="FunFam" id="3.40.50.10900:FF:000004">
    <property type="entry name" value="Proteasome assembly chaperone 2"/>
    <property type="match status" value="1"/>
</dbReference>
<keyword evidence="2 4" id="KW-0143">Chaperone</keyword>
<dbReference type="Gene3D" id="3.40.50.10900">
    <property type="entry name" value="PAC-like subunit"/>
    <property type="match status" value="2"/>
</dbReference>
<dbReference type="Proteomes" id="UP001179952">
    <property type="component" value="Unassembled WGS sequence"/>
</dbReference>
<dbReference type="InterPro" id="IPR019151">
    <property type="entry name" value="Proteasome_assmbl_chaperone_2"/>
</dbReference>
<evidence type="ECO:0000256" key="4">
    <source>
        <dbReference type="PIRNR" id="PIRNR010044"/>
    </source>
</evidence>
<comment type="function">
    <text evidence="4">Chaperone protein which promotes assembly of the 20S proteasome as part of a heterodimer with PSMG1.</text>
</comment>
<evidence type="ECO:0000313" key="5">
    <source>
        <dbReference type="EMBL" id="KAK1269136.1"/>
    </source>
</evidence>
<dbReference type="PANTHER" id="PTHR12970:SF1">
    <property type="entry name" value="PROTEASOME ASSEMBLY CHAPERONE 2"/>
    <property type="match status" value="1"/>
</dbReference>
<dbReference type="PANTHER" id="PTHR12970">
    <property type="entry name" value="PROTEASOME ASSEMBLY CHAPERONE 2"/>
    <property type="match status" value="1"/>
</dbReference>
<comment type="subunit">
    <text evidence="4">Forms a heterodimer with PSMG1.</text>
</comment>
<protein>
    <recommendedName>
        <fullName evidence="1 4">Proteasome assembly chaperone 2</fullName>
    </recommendedName>
</protein>
<dbReference type="PIRSF" id="PIRSF010044">
    <property type="entry name" value="UCP010044"/>
    <property type="match status" value="1"/>
</dbReference>
<evidence type="ECO:0000256" key="3">
    <source>
        <dbReference type="ARBA" id="ARBA00025745"/>
    </source>
</evidence>